<protein>
    <submittedName>
        <fullName evidence="3">Thiol:disulfide interchange protein</fullName>
    </submittedName>
</protein>
<dbReference type="InterPro" id="IPR036249">
    <property type="entry name" value="Thioredoxin-like_sf"/>
</dbReference>
<name>A0A172XYK1_9FLAO</name>
<dbReference type="OrthoDB" id="120730at2"/>
<feature type="domain" description="Thioredoxin" evidence="2">
    <location>
        <begin position="10"/>
        <end position="133"/>
    </location>
</feature>
<dbReference type="Proteomes" id="UP000077824">
    <property type="component" value="Chromosome"/>
</dbReference>
<dbReference type="PANTHER" id="PTHR43601:SF3">
    <property type="entry name" value="THIOREDOXIN, MITOCHONDRIAL"/>
    <property type="match status" value="1"/>
</dbReference>
<accession>A0A172XYK1</accession>
<proteinExistence type="predicted"/>
<dbReference type="EMBL" id="CP015199">
    <property type="protein sequence ID" value="ANF51885.1"/>
    <property type="molecule type" value="Genomic_DNA"/>
</dbReference>
<dbReference type="Pfam" id="PF13098">
    <property type="entry name" value="Thioredoxin_2"/>
    <property type="match status" value="1"/>
</dbReference>
<keyword evidence="4" id="KW-1185">Reference proteome</keyword>
<feature type="chain" id="PRO_5008004000" evidence="1">
    <location>
        <begin position="19"/>
        <end position="386"/>
    </location>
</feature>
<evidence type="ECO:0000313" key="3">
    <source>
        <dbReference type="EMBL" id="ANF51885.1"/>
    </source>
</evidence>
<dbReference type="InterPro" id="IPR012336">
    <property type="entry name" value="Thioredoxin-like_fold"/>
</dbReference>
<keyword evidence="1" id="KW-0732">Signal</keyword>
<dbReference type="CDD" id="cd02947">
    <property type="entry name" value="TRX_family"/>
    <property type="match status" value="1"/>
</dbReference>
<dbReference type="STRING" id="1685010.A0O34_15815"/>
<dbReference type="RefSeq" id="WP_066756607.1">
    <property type="nucleotide sequence ID" value="NZ_CP015199.1"/>
</dbReference>
<sequence>MKKLAILSSLFIGVLAFAQGIKFEDSNFATILAKAKKEKKIIFVDAYTTWCGPCKLMAKNIFPLQSVGDYYNSHFINAKIDMEKGEGIDIAKKYGVRAFPTYLFIDGNGEEVHRTLGYVEEKDFIQFAKDAEDPSKRLGALKQKFENGEKDPEFLKNLAKLTIYTDSEFAAKVLDRKFKQNPNLDQEDMEMLLSGTRSSDGSFYKLFQERKADIIKVFPESEYNKFDKSIKIGTILKNAYNIDTKSYNDTYFFTEAQKFLSKEEAEKALKKSKSTRALLAKDFSNYEKISLDLYKDTSTASSDELNSVAWNFFENVNNKSSLEKAVAWAQESVKKNQSYANTDTLANLYNKVGDKNNAKIWAEKAIELAKTAGEDFSDTEKLLKSL</sequence>
<dbReference type="PROSITE" id="PS51352">
    <property type="entry name" value="THIOREDOXIN_2"/>
    <property type="match status" value="1"/>
</dbReference>
<evidence type="ECO:0000256" key="1">
    <source>
        <dbReference type="SAM" id="SignalP"/>
    </source>
</evidence>
<dbReference type="KEGG" id="chh:A0O34_15815"/>
<dbReference type="SUPFAM" id="SSF52833">
    <property type="entry name" value="Thioredoxin-like"/>
    <property type="match status" value="1"/>
</dbReference>
<dbReference type="PANTHER" id="PTHR43601">
    <property type="entry name" value="THIOREDOXIN, MITOCHONDRIAL"/>
    <property type="match status" value="1"/>
</dbReference>
<evidence type="ECO:0000313" key="4">
    <source>
        <dbReference type="Proteomes" id="UP000077824"/>
    </source>
</evidence>
<organism evidence="3 4">
    <name type="scientific">Chryseobacterium glaciei</name>
    <dbReference type="NCBI Taxonomy" id="1685010"/>
    <lineage>
        <taxon>Bacteria</taxon>
        <taxon>Pseudomonadati</taxon>
        <taxon>Bacteroidota</taxon>
        <taxon>Flavobacteriia</taxon>
        <taxon>Flavobacteriales</taxon>
        <taxon>Weeksellaceae</taxon>
        <taxon>Chryseobacterium group</taxon>
        <taxon>Chryseobacterium</taxon>
    </lineage>
</organism>
<reference evidence="3 4" key="1">
    <citation type="submission" date="2016-04" db="EMBL/GenBank/DDBJ databases">
        <title>Complete Genome Sequence of Chryseobacterium sp. IHBB 10212.</title>
        <authorList>
            <person name="Pal M."/>
            <person name="Swarnkar M.K."/>
            <person name="Kaushal K."/>
            <person name="Chhibber S."/>
            <person name="Singh A.K."/>
            <person name="Gulati A."/>
        </authorList>
    </citation>
    <scope>NUCLEOTIDE SEQUENCE [LARGE SCALE GENOMIC DNA]</scope>
    <source>
        <strain evidence="3 4">IHBB 10212</strain>
    </source>
</reference>
<gene>
    <name evidence="3" type="ORF">A0O34_15815</name>
</gene>
<dbReference type="InterPro" id="IPR013766">
    <property type="entry name" value="Thioredoxin_domain"/>
</dbReference>
<evidence type="ECO:0000259" key="2">
    <source>
        <dbReference type="PROSITE" id="PS51352"/>
    </source>
</evidence>
<feature type="signal peptide" evidence="1">
    <location>
        <begin position="1"/>
        <end position="18"/>
    </location>
</feature>
<dbReference type="GO" id="GO:0045454">
    <property type="term" value="P:cell redox homeostasis"/>
    <property type="evidence" value="ECO:0007669"/>
    <property type="project" value="TreeGrafter"/>
</dbReference>
<dbReference type="AlphaFoldDB" id="A0A172XYK1"/>
<dbReference type="Gene3D" id="3.40.30.10">
    <property type="entry name" value="Glutaredoxin"/>
    <property type="match status" value="1"/>
</dbReference>